<dbReference type="Proteomes" id="UP000292085">
    <property type="component" value="Unassembled WGS sequence"/>
</dbReference>
<dbReference type="PANTHER" id="PTHR42820:SF1">
    <property type="entry name" value="SHORT-CHAIN DEHYDROGENASE_REDUCTASE FAMILY PROTEIN"/>
    <property type="match status" value="1"/>
</dbReference>
<gene>
    <name evidence="2" type="ORF">EWE75_23695</name>
    <name evidence="1" type="ORF">EWE75_23840</name>
</gene>
<dbReference type="InterPro" id="IPR002347">
    <property type="entry name" value="SDR_fam"/>
</dbReference>
<evidence type="ECO:0000313" key="1">
    <source>
        <dbReference type="EMBL" id="RZF59052.1"/>
    </source>
</evidence>
<dbReference type="AlphaFoldDB" id="A0A4Q6XIM3"/>
<dbReference type="Pfam" id="PF00106">
    <property type="entry name" value="adh_short"/>
    <property type="match status" value="1"/>
</dbReference>
<dbReference type="InterPro" id="IPR036291">
    <property type="entry name" value="NAD(P)-bd_dom_sf"/>
</dbReference>
<dbReference type="EMBL" id="SGIS01000093">
    <property type="protein sequence ID" value="RZF59085.1"/>
    <property type="molecule type" value="Genomic_DNA"/>
</dbReference>
<dbReference type="GO" id="GO:0009688">
    <property type="term" value="P:abscisic acid biosynthetic process"/>
    <property type="evidence" value="ECO:0007669"/>
    <property type="project" value="TreeGrafter"/>
</dbReference>
<organism evidence="2 3">
    <name type="scientific">Sphingomonas populi</name>
    <dbReference type="NCBI Taxonomy" id="2484750"/>
    <lineage>
        <taxon>Bacteria</taxon>
        <taxon>Pseudomonadati</taxon>
        <taxon>Pseudomonadota</taxon>
        <taxon>Alphaproteobacteria</taxon>
        <taxon>Sphingomonadales</taxon>
        <taxon>Sphingomonadaceae</taxon>
        <taxon>Sphingomonas</taxon>
    </lineage>
</organism>
<evidence type="ECO:0000313" key="3">
    <source>
        <dbReference type="Proteomes" id="UP000292085"/>
    </source>
</evidence>
<name>A0A4Q6XIM3_9SPHN</name>
<dbReference type="GO" id="GO:0005829">
    <property type="term" value="C:cytosol"/>
    <property type="evidence" value="ECO:0007669"/>
    <property type="project" value="TreeGrafter"/>
</dbReference>
<dbReference type="PANTHER" id="PTHR42820">
    <property type="entry name" value="SHORT-CHAIN DEHYDROGENASE REDUCTASE"/>
    <property type="match status" value="1"/>
</dbReference>
<dbReference type="RefSeq" id="WP_130160511.1">
    <property type="nucleotide sequence ID" value="NZ_SGIS01000093.1"/>
</dbReference>
<dbReference type="EMBL" id="SGIS01000098">
    <property type="protein sequence ID" value="RZF59052.1"/>
    <property type="molecule type" value="Genomic_DNA"/>
</dbReference>
<evidence type="ECO:0000313" key="2">
    <source>
        <dbReference type="EMBL" id="RZF59085.1"/>
    </source>
</evidence>
<dbReference type="OrthoDB" id="9812986at2"/>
<dbReference type="PRINTS" id="PR00081">
    <property type="entry name" value="GDHRDH"/>
</dbReference>
<feature type="non-terminal residue" evidence="2">
    <location>
        <position position="125"/>
    </location>
</feature>
<dbReference type="SUPFAM" id="SSF51735">
    <property type="entry name" value="NAD(P)-binding Rossmann-fold domains"/>
    <property type="match status" value="1"/>
</dbReference>
<keyword evidence="3" id="KW-1185">Reference proteome</keyword>
<dbReference type="GO" id="GO:0010301">
    <property type="term" value="F:xanthoxin dehydrogenase (NAD+) activity"/>
    <property type="evidence" value="ECO:0007669"/>
    <property type="project" value="TreeGrafter"/>
</dbReference>
<comment type="caution">
    <text evidence="2">The sequence shown here is derived from an EMBL/GenBank/DDBJ whole genome shotgun (WGS) entry which is preliminary data.</text>
</comment>
<reference evidence="2 3" key="1">
    <citation type="submission" date="2019-02" db="EMBL/GenBank/DDBJ databases">
        <authorList>
            <person name="Li Y."/>
        </authorList>
    </citation>
    <scope>NUCLEOTIDE SEQUENCE [LARGE SCALE GENOMIC DNA]</scope>
    <source>
        <strain evidence="2 3">3-7</strain>
    </source>
</reference>
<dbReference type="Gene3D" id="3.40.50.720">
    <property type="entry name" value="NAD(P)-binding Rossmann-like Domain"/>
    <property type="match status" value="1"/>
</dbReference>
<accession>A0A4Q6XIM3</accession>
<protein>
    <submittedName>
        <fullName evidence="2">SDR family NAD(P)-dependent oxidoreductase</fullName>
    </submittedName>
</protein>
<sequence>MSRLAGRVALVTGGLRGIGRTCVERFLAEGASVMVADLADTADEDLTALGDKAAYVRLDVSDEDEWVQAVAAIEARFGRLDILVSNAGIGIPRRIREETLANWRKTIAVNLDGVFLGTKHCADLL</sequence>
<proteinExistence type="predicted"/>